<dbReference type="InterPro" id="IPR050508">
    <property type="entry name" value="Methyltransf_Superfamily"/>
</dbReference>
<keyword evidence="2" id="KW-0808">Transferase</keyword>
<keyword evidence="2" id="KW-0489">Methyltransferase</keyword>
<evidence type="ECO:0000259" key="1">
    <source>
        <dbReference type="Pfam" id="PF08241"/>
    </source>
</evidence>
<sequence length="209" mass="23155">MPKSRPFERHTDRYDAWFEANDAAYRSEVASLERLVPHPGEGLEIGVGTARFAAPLGIAVGIDPAVEMLARARRRGVDVARGVAEDLPFRDGSFDTALVVTTICFVDDIPQTLSEARRVLRPDGSLVIGFIDRDSPVGQMYQETQSENPFYREAVFVSTDELVDALEAAGFSEFEFVQTIYRWPGELDEQDRIEEGHGEGSFVAIEASP</sequence>
<organism evidence="2 3">
    <name type="scientific">Haloarchaeobius iranensis</name>
    <dbReference type="NCBI Taxonomy" id="996166"/>
    <lineage>
        <taxon>Archaea</taxon>
        <taxon>Methanobacteriati</taxon>
        <taxon>Methanobacteriota</taxon>
        <taxon>Stenosarchaea group</taxon>
        <taxon>Halobacteria</taxon>
        <taxon>Halobacteriales</taxon>
        <taxon>Halorubellaceae</taxon>
        <taxon>Haloarchaeobius</taxon>
    </lineage>
</organism>
<dbReference type="PANTHER" id="PTHR42912:SF80">
    <property type="entry name" value="METHYLTRANSFERASE DOMAIN-CONTAINING PROTEIN"/>
    <property type="match status" value="1"/>
</dbReference>
<name>A0A1G9YLG9_9EURY</name>
<protein>
    <submittedName>
        <fullName evidence="2">Methyltransferase domain-containing protein</fullName>
    </submittedName>
</protein>
<dbReference type="GO" id="GO:0032259">
    <property type="term" value="P:methylation"/>
    <property type="evidence" value="ECO:0007669"/>
    <property type="project" value="UniProtKB-KW"/>
</dbReference>
<dbReference type="InterPro" id="IPR013216">
    <property type="entry name" value="Methyltransf_11"/>
</dbReference>
<accession>A0A1G9YLG9</accession>
<dbReference type="InterPro" id="IPR029063">
    <property type="entry name" value="SAM-dependent_MTases_sf"/>
</dbReference>
<gene>
    <name evidence="2" type="ORF">SAMN05192554_11522</name>
</gene>
<evidence type="ECO:0000313" key="2">
    <source>
        <dbReference type="EMBL" id="SDN09822.1"/>
    </source>
</evidence>
<dbReference type="Gene3D" id="3.40.50.150">
    <property type="entry name" value="Vaccinia Virus protein VP39"/>
    <property type="match status" value="1"/>
</dbReference>
<dbReference type="EMBL" id="FNIA01000015">
    <property type="protein sequence ID" value="SDN09822.1"/>
    <property type="molecule type" value="Genomic_DNA"/>
</dbReference>
<reference evidence="2 3" key="1">
    <citation type="submission" date="2016-10" db="EMBL/GenBank/DDBJ databases">
        <authorList>
            <person name="de Groot N.N."/>
        </authorList>
    </citation>
    <scope>NUCLEOTIDE SEQUENCE [LARGE SCALE GENOMIC DNA]</scope>
    <source>
        <strain evidence="3">EB21,IBRC-M 10013,KCTC 4048</strain>
    </source>
</reference>
<feature type="domain" description="Methyltransferase type 11" evidence="1">
    <location>
        <begin position="43"/>
        <end position="128"/>
    </location>
</feature>
<dbReference type="STRING" id="996166.SAMN05192554_11522"/>
<dbReference type="SUPFAM" id="SSF53335">
    <property type="entry name" value="S-adenosyl-L-methionine-dependent methyltransferases"/>
    <property type="match status" value="1"/>
</dbReference>
<dbReference type="PANTHER" id="PTHR42912">
    <property type="entry name" value="METHYLTRANSFERASE"/>
    <property type="match status" value="1"/>
</dbReference>
<dbReference type="Proteomes" id="UP000199370">
    <property type="component" value="Unassembled WGS sequence"/>
</dbReference>
<dbReference type="AlphaFoldDB" id="A0A1G9YLG9"/>
<dbReference type="GO" id="GO:0008757">
    <property type="term" value="F:S-adenosylmethionine-dependent methyltransferase activity"/>
    <property type="evidence" value="ECO:0007669"/>
    <property type="project" value="InterPro"/>
</dbReference>
<keyword evidence="3" id="KW-1185">Reference proteome</keyword>
<dbReference type="OrthoDB" id="1018at2157"/>
<dbReference type="CDD" id="cd02440">
    <property type="entry name" value="AdoMet_MTases"/>
    <property type="match status" value="1"/>
</dbReference>
<proteinExistence type="predicted"/>
<evidence type="ECO:0000313" key="3">
    <source>
        <dbReference type="Proteomes" id="UP000199370"/>
    </source>
</evidence>
<dbReference type="RefSeq" id="WP_089734582.1">
    <property type="nucleotide sequence ID" value="NZ_FNIA01000015.1"/>
</dbReference>
<dbReference type="Pfam" id="PF08241">
    <property type="entry name" value="Methyltransf_11"/>
    <property type="match status" value="1"/>
</dbReference>